<evidence type="ECO:0000313" key="1">
    <source>
        <dbReference type="EMBL" id="QLI74097.1"/>
    </source>
</evidence>
<dbReference type="RefSeq" id="XP_014539597.2">
    <property type="nucleotide sequence ID" value="XM_014684111.2"/>
</dbReference>
<organism evidence="1 2">
    <name type="scientific">Metarhizium brunneum</name>
    <dbReference type="NCBI Taxonomy" id="500148"/>
    <lineage>
        <taxon>Eukaryota</taxon>
        <taxon>Fungi</taxon>
        <taxon>Dikarya</taxon>
        <taxon>Ascomycota</taxon>
        <taxon>Pezizomycotina</taxon>
        <taxon>Sordariomycetes</taxon>
        <taxon>Hypocreomycetidae</taxon>
        <taxon>Hypocreales</taxon>
        <taxon>Clavicipitaceae</taxon>
        <taxon>Metarhizium</taxon>
    </lineage>
</organism>
<gene>
    <name evidence="1" type="ORF">G6M90_00g106070</name>
</gene>
<protein>
    <submittedName>
        <fullName evidence="1">Uncharacterized protein</fullName>
    </submittedName>
</protein>
<dbReference type="GeneID" id="26247594"/>
<dbReference type="KEGG" id="mbrn:26247594"/>
<proteinExistence type="predicted"/>
<dbReference type="Proteomes" id="UP000510686">
    <property type="component" value="Chromosome 7"/>
</dbReference>
<dbReference type="OrthoDB" id="5153524at2759"/>
<accession>A0A7D5V4C7</accession>
<evidence type="ECO:0000313" key="2">
    <source>
        <dbReference type="Proteomes" id="UP000510686"/>
    </source>
</evidence>
<dbReference type="EMBL" id="CP058938">
    <property type="protein sequence ID" value="QLI74097.1"/>
    <property type="molecule type" value="Genomic_DNA"/>
</dbReference>
<reference evidence="1 2" key="1">
    <citation type="submission" date="2020-07" db="EMBL/GenBank/DDBJ databases">
        <title>Telomere length de novo assembly of all 7 chromosomes of the fungus, Metarhizium brunneum, using a novel assembly pipeline.</title>
        <authorList>
            <person name="Saud z."/>
            <person name="Kortsinoglou A."/>
            <person name="Kouvelis V.N."/>
            <person name="Butt T.M."/>
        </authorList>
    </citation>
    <scope>NUCLEOTIDE SEQUENCE [LARGE SCALE GENOMIC DNA]</scope>
    <source>
        <strain evidence="1 2">4556</strain>
    </source>
</reference>
<keyword evidence="2" id="KW-1185">Reference proteome</keyword>
<name>A0A7D5V4C7_9HYPO</name>
<sequence length="96" mass="11609">MHIPDRFYEEIYQRGSHKFLSGAEYARRAALNEEAIIQLESIGYRSRSPTEIDRQRRNRIPYLERKKLRQYPELCGYLDKTDEEEFVRLDEEIKAL</sequence>
<dbReference type="AlphaFoldDB" id="A0A7D5V4C7"/>